<dbReference type="Proteomes" id="UP000199634">
    <property type="component" value="Unassembled WGS sequence"/>
</dbReference>
<dbReference type="PROSITE" id="PS51704">
    <property type="entry name" value="GP_PDE"/>
    <property type="match status" value="1"/>
</dbReference>
<dbReference type="GO" id="GO:0008081">
    <property type="term" value="F:phosphoric diester hydrolase activity"/>
    <property type="evidence" value="ECO:0007669"/>
    <property type="project" value="InterPro"/>
</dbReference>
<sequence length="252" mass="28900">MKYVFLLFLASFNLWAQNMDTKIIAHRGAWKEYNLPQNSIASLNKAIELKCFGTEFDVHLTKDNVVVVNHDHDFYGLDIETSNYNELLMKEHPNGEKIPTLAEYFAAGLNQKATKLILEIKTSAIDGTNRTKKLIDVILKELPQTATPDNVEFILFDFDSAVYLKQQAPHFSVHYLNGDKAAEEIQAVNLNGIDYHFKLFLNNPDLLKEFQQKHLKTNSWTVNDLNIAKQFDAAKIDYITTDYPQLFLQNGL</sequence>
<proteinExistence type="predicted"/>
<keyword evidence="1" id="KW-0732">Signal</keyword>
<dbReference type="EMBL" id="FNXE01000002">
    <property type="protein sequence ID" value="SEH56634.1"/>
    <property type="molecule type" value="Genomic_DNA"/>
</dbReference>
<reference evidence="3 4" key="1">
    <citation type="submission" date="2016-10" db="EMBL/GenBank/DDBJ databases">
        <authorList>
            <person name="de Groot N.N."/>
        </authorList>
    </citation>
    <scope>NUCLEOTIDE SEQUENCE [LARGE SCALE GENOMIC DNA]</scope>
    <source>
        <strain evidence="3 4">CGMCC 1.10825</strain>
    </source>
</reference>
<accession>A0A1H6JAG2</accession>
<protein>
    <submittedName>
        <fullName evidence="3">Glycerophosphoryl diester phosphodiesterase</fullName>
    </submittedName>
</protein>
<evidence type="ECO:0000259" key="2">
    <source>
        <dbReference type="PROSITE" id="PS51704"/>
    </source>
</evidence>
<dbReference type="AlphaFoldDB" id="A0A1H6JAG2"/>
<dbReference type="GO" id="GO:0006629">
    <property type="term" value="P:lipid metabolic process"/>
    <property type="evidence" value="ECO:0007669"/>
    <property type="project" value="InterPro"/>
</dbReference>
<dbReference type="OrthoDB" id="9809583at2"/>
<feature type="chain" id="PRO_5011599146" evidence="1">
    <location>
        <begin position="17"/>
        <end position="252"/>
    </location>
</feature>
<evidence type="ECO:0000313" key="4">
    <source>
        <dbReference type="Proteomes" id="UP000199634"/>
    </source>
</evidence>
<gene>
    <name evidence="3" type="ORF">SAMN02927937_00228</name>
</gene>
<evidence type="ECO:0000256" key="1">
    <source>
        <dbReference type="SAM" id="SignalP"/>
    </source>
</evidence>
<evidence type="ECO:0000313" key="3">
    <source>
        <dbReference type="EMBL" id="SEH56634.1"/>
    </source>
</evidence>
<organism evidence="3 4">
    <name type="scientific">Paenimyroides marinum</name>
    <dbReference type="NCBI Taxonomy" id="1159016"/>
    <lineage>
        <taxon>Bacteria</taxon>
        <taxon>Pseudomonadati</taxon>
        <taxon>Bacteroidota</taxon>
        <taxon>Flavobacteriia</taxon>
        <taxon>Flavobacteriales</taxon>
        <taxon>Flavobacteriaceae</taxon>
        <taxon>Paenimyroides</taxon>
    </lineage>
</organism>
<keyword evidence="4" id="KW-1185">Reference proteome</keyword>
<dbReference type="PANTHER" id="PTHR46211">
    <property type="entry name" value="GLYCEROPHOSPHORYL DIESTER PHOSPHODIESTERASE"/>
    <property type="match status" value="1"/>
</dbReference>
<dbReference type="SUPFAM" id="SSF51695">
    <property type="entry name" value="PLC-like phosphodiesterases"/>
    <property type="match status" value="1"/>
</dbReference>
<name>A0A1H6JAG2_9FLAO</name>
<dbReference type="Pfam" id="PF03009">
    <property type="entry name" value="GDPD"/>
    <property type="match status" value="1"/>
</dbReference>
<feature type="domain" description="GP-PDE" evidence="2">
    <location>
        <begin position="21"/>
        <end position="251"/>
    </location>
</feature>
<dbReference type="InterPro" id="IPR017946">
    <property type="entry name" value="PLC-like_Pdiesterase_TIM-brl"/>
</dbReference>
<dbReference type="InterPro" id="IPR030395">
    <property type="entry name" value="GP_PDE_dom"/>
</dbReference>
<dbReference type="PANTHER" id="PTHR46211:SF1">
    <property type="entry name" value="GLYCEROPHOSPHODIESTER PHOSPHODIESTERASE, CYTOPLASMIC"/>
    <property type="match status" value="1"/>
</dbReference>
<dbReference type="RefSeq" id="WP_091095470.1">
    <property type="nucleotide sequence ID" value="NZ_FNXE01000002.1"/>
</dbReference>
<feature type="signal peptide" evidence="1">
    <location>
        <begin position="1"/>
        <end position="16"/>
    </location>
</feature>
<dbReference type="STRING" id="1159016.SAMN02927937_00228"/>
<dbReference type="Gene3D" id="3.20.20.190">
    <property type="entry name" value="Phosphatidylinositol (PI) phosphodiesterase"/>
    <property type="match status" value="1"/>
</dbReference>